<reference evidence="1 2" key="1">
    <citation type="journal article" date="2011" name="Cell">
        <title>The monarch butterfly genome yields insights into long-distance migration.</title>
        <authorList>
            <person name="Zhan S."/>
            <person name="Merlin C."/>
            <person name="Boore J.L."/>
            <person name="Reppert S.M."/>
        </authorList>
    </citation>
    <scope>NUCLEOTIDE SEQUENCE [LARGE SCALE GENOMIC DNA]</scope>
    <source>
        <strain evidence="1">F-2</strain>
    </source>
</reference>
<dbReference type="PANTHER" id="PTHR11008:SF18">
    <property type="entry name" value="BCDNA.GH05536-RELATED"/>
    <property type="match status" value="1"/>
</dbReference>
<keyword evidence="2" id="KW-1185">Reference proteome</keyword>
<dbReference type="Gene3D" id="3.15.10.30">
    <property type="entry name" value="Haemolymph juvenile hormone binding protein"/>
    <property type="match status" value="1"/>
</dbReference>
<comment type="caution">
    <text evidence="1">The sequence shown here is derived from an EMBL/GenBank/DDBJ whole genome shotgun (WGS) entry which is preliminary data.</text>
</comment>
<dbReference type="Pfam" id="PF06585">
    <property type="entry name" value="JHBP"/>
    <property type="match status" value="1"/>
</dbReference>
<dbReference type="OrthoDB" id="8196554at2759"/>
<dbReference type="InterPro" id="IPR038606">
    <property type="entry name" value="To_sf"/>
</dbReference>
<dbReference type="InterPro" id="IPR010562">
    <property type="entry name" value="Haemolymph_juvenile_hormone-bd"/>
</dbReference>
<dbReference type="GO" id="GO:0005615">
    <property type="term" value="C:extracellular space"/>
    <property type="evidence" value="ECO:0007669"/>
    <property type="project" value="TreeGrafter"/>
</dbReference>
<name>A0A212FB97_DANPL</name>
<organism evidence="1 2">
    <name type="scientific">Danaus plexippus plexippus</name>
    <dbReference type="NCBI Taxonomy" id="278856"/>
    <lineage>
        <taxon>Eukaryota</taxon>
        <taxon>Metazoa</taxon>
        <taxon>Ecdysozoa</taxon>
        <taxon>Arthropoda</taxon>
        <taxon>Hexapoda</taxon>
        <taxon>Insecta</taxon>
        <taxon>Pterygota</taxon>
        <taxon>Neoptera</taxon>
        <taxon>Endopterygota</taxon>
        <taxon>Lepidoptera</taxon>
        <taxon>Glossata</taxon>
        <taxon>Ditrysia</taxon>
        <taxon>Papilionoidea</taxon>
        <taxon>Nymphalidae</taxon>
        <taxon>Danainae</taxon>
        <taxon>Danaini</taxon>
        <taxon>Danaina</taxon>
        <taxon>Danaus</taxon>
        <taxon>Danaus</taxon>
    </lineage>
</organism>
<evidence type="ECO:0000313" key="2">
    <source>
        <dbReference type="Proteomes" id="UP000007151"/>
    </source>
</evidence>
<dbReference type="SMART" id="SM00700">
    <property type="entry name" value="JHBP"/>
    <property type="match status" value="1"/>
</dbReference>
<dbReference type="Proteomes" id="UP000007151">
    <property type="component" value="Unassembled WGS sequence"/>
</dbReference>
<dbReference type="KEGG" id="dpl:KGM_203830"/>
<gene>
    <name evidence="1" type="ORF">KGM_203830</name>
</gene>
<evidence type="ECO:0000313" key="1">
    <source>
        <dbReference type="EMBL" id="OWR51011.1"/>
    </source>
</evidence>
<dbReference type="eggNOG" id="ENOG502S5NE">
    <property type="taxonomic scope" value="Eukaryota"/>
</dbReference>
<dbReference type="AlphaFoldDB" id="A0A212FB97"/>
<dbReference type="EMBL" id="AGBW02009362">
    <property type="protein sequence ID" value="OWR51011.1"/>
    <property type="molecule type" value="Genomic_DNA"/>
</dbReference>
<dbReference type="PANTHER" id="PTHR11008">
    <property type="entry name" value="PROTEIN TAKEOUT-LIKE PROTEIN"/>
    <property type="match status" value="1"/>
</dbReference>
<sequence length="200" mass="22857">MAGGIKDIGVPSIDPFYQKEVRFDYKNNLIKAKMAAKNSWVRGLKDSTVKDVRLRADDDSFYMEVDMFSPAISVDGKYEGGGSYNDLNVTAYGDYVTNMTDLVYTWKMEGKPETIGDDVFVRITSFYMRPDVSNMHVYLSNDSPNSKDLTDLGVKLVNENWRLLYKELLPFAQSNWNKIGIKVANKIFLKVPYNKLFPNN</sequence>
<protein>
    <submittedName>
        <fullName evidence="1">Odorant-binding protein</fullName>
    </submittedName>
</protein>
<dbReference type="FunCoup" id="A0A212FB97">
    <property type="interactions" value="55"/>
</dbReference>
<accession>A0A212FB97</accession>
<proteinExistence type="predicted"/>